<feature type="compositionally biased region" description="Low complexity" evidence="8">
    <location>
        <begin position="770"/>
        <end position="783"/>
    </location>
</feature>
<dbReference type="InterPro" id="IPR006568">
    <property type="entry name" value="PSP_pro-rich"/>
</dbReference>
<evidence type="ECO:0000313" key="10">
    <source>
        <dbReference type="EMBL" id="KAG2434717.1"/>
    </source>
</evidence>
<feature type="compositionally biased region" description="Low complexity" evidence="8">
    <location>
        <begin position="571"/>
        <end position="611"/>
    </location>
</feature>
<evidence type="ECO:0000256" key="8">
    <source>
        <dbReference type="SAM" id="MobiDB-lite"/>
    </source>
</evidence>
<gene>
    <name evidence="10" type="ORF">HXX76_007607</name>
</gene>
<keyword evidence="3" id="KW-0479">Metal-binding</keyword>
<feature type="region of interest" description="Disordered" evidence="8">
    <location>
        <begin position="1002"/>
        <end position="1123"/>
    </location>
</feature>
<reference evidence="10" key="1">
    <citation type="journal article" date="2020" name="bioRxiv">
        <title>Comparative genomics of Chlamydomonas.</title>
        <authorList>
            <person name="Craig R.J."/>
            <person name="Hasan A.R."/>
            <person name="Ness R.W."/>
            <person name="Keightley P.D."/>
        </authorList>
    </citation>
    <scope>NUCLEOTIDE SEQUENCE</scope>
    <source>
        <strain evidence="10">SAG 7.73</strain>
    </source>
</reference>
<keyword evidence="4 7" id="KW-0863">Zinc-finger</keyword>
<dbReference type="GO" id="GO:0071013">
    <property type="term" value="C:catalytic step 2 spliceosome"/>
    <property type="evidence" value="ECO:0007669"/>
    <property type="project" value="TreeGrafter"/>
</dbReference>
<evidence type="ECO:0000256" key="2">
    <source>
        <dbReference type="ARBA" id="ARBA00007497"/>
    </source>
</evidence>
<feature type="region of interest" description="Disordered" evidence="8">
    <location>
        <begin position="1"/>
        <end position="81"/>
    </location>
</feature>
<feature type="region of interest" description="Disordered" evidence="8">
    <location>
        <begin position="334"/>
        <end position="389"/>
    </location>
</feature>
<proteinExistence type="inferred from homology"/>
<evidence type="ECO:0000256" key="5">
    <source>
        <dbReference type="ARBA" id="ARBA00022833"/>
    </source>
</evidence>
<name>A0A835T0A0_CHLIN</name>
<dbReference type="OrthoDB" id="8026949at2759"/>
<dbReference type="SMART" id="SM00581">
    <property type="entry name" value="PSP"/>
    <property type="match status" value="1"/>
</dbReference>
<dbReference type="InterPro" id="IPR001878">
    <property type="entry name" value="Znf_CCHC"/>
</dbReference>
<evidence type="ECO:0000256" key="4">
    <source>
        <dbReference type="ARBA" id="ARBA00022771"/>
    </source>
</evidence>
<feature type="compositionally biased region" description="Basic and acidic residues" evidence="8">
    <location>
        <begin position="730"/>
        <end position="739"/>
    </location>
</feature>
<feature type="compositionally biased region" description="Gly residues" evidence="8">
    <location>
        <begin position="63"/>
        <end position="72"/>
    </location>
</feature>
<dbReference type="PROSITE" id="PS50158">
    <property type="entry name" value="ZF_CCHC"/>
    <property type="match status" value="1"/>
</dbReference>
<dbReference type="PANTHER" id="PTHR13316">
    <property type="entry name" value="ZINC FINGER, CCHC DOMAIN CONTAINING 8"/>
    <property type="match status" value="1"/>
</dbReference>
<dbReference type="EMBL" id="JAEHOC010000016">
    <property type="protein sequence ID" value="KAG2434717.1"/>
    <property type="molecule type" value="Genomic_DNA"/>
</dbReference>
<feature type="region of interest" description="Disordered" evidence="8">
    <location>
        <begin position="419"/>
        <end position="463"/>
    </location>
</feature>
<dbReference type="Proteomes" id="UP000650467">
    <property type="component" value="Unassembled WGS sequence"/>
</dbReference>
<feature type="compositionally biased region" description="Basic and acidic residues" evidence="8">
    <location>
        <begin position="1108"/>
        <end position="1123"/>
    </location>
</feature>
<keyword evidence="5" id="KW-0862">Zinc</keyword>
<feature type="region of interest" description="Disordered" evidence="8">
    <location>
        <begin position="183"/>
        <end position="253"/>
    </location>
</feature>
<feature type="compositionally biased region" description="Gly residues" evidence="8">
    <location>
        <begin position="1046"/>
        <end position="1061"/>
    </location>
</feature>
<feature type="compositionally biased region" description="Low complexity" evidence="8">
    <location>
        <begin position="244"/>
        <end position="253"/>
    </location>
</feature>
<sequence>MPPGLDSTPPRSPQVELHIVGAVGDGEQSGVCTRLHQSHAPEEDLRKSQGREEAPEPYAGAAATGGGAGGGAAAPNSTPGAAQAAPKLTVRLFNIPNQAKLELEAYLFDWAKRHAKHYASAAPGYPGWVWWSGELGMTLGLPPDQQGRCDGTGSSSSSGGSAGGDNVDLASWEDRLRCHTQPAAAVAARAAGRKRRRGTTPAIDEPEADVEAEAGGSGDEAGSGKTPAAAVAAQPSGQPPRPPATSAAPSSAPAAAAAQQLNHTEKLAQRARAMAEAAAFNSAFERANNTPVYDRLRVMPLRLGVGLAASAVPVDTAPAPLTAILPAAGDSVAGRQAGAAGTSDREVGSGAARAESRSTAPSLAEARRVDGGGAGQAAGEAAGNASEEAAGDLPKELMARVMGPVLPVLLSPSGVPMAPRPEAGGTFGSGSGAAGGGGGRPQKRQRTNGVQAANNGNGSGGDGGMRALVPQYNFLLSRCWNCGSYGHDIHSCFRPRDHAAVDRNRRAAAESRAAQEQAREAAREARAAMRQQRQGGGGGARERGAAYNRYFTTEPLPEELERQPNGSAHQAPAAPGPQGAAAGSDAGAAEASASAIASADGDAGDAGAPAAGWGGRPLTTAPPGVRPGVISRALAAALGMASPLDPPPWLTAMSVYGLPPSYCDPARAAAAVAAAERAAGRGGRAAGIRVYGADGELLPMPGEQEDGTDEDRGEQGENTEAPRAVAGRGGQEREPEPERGAAAAAATEAATAVPMAGDHPELQAAASEKQPAPGAAEAAVVGSGPVGGAQGSVDTAGQGGEMSGGERCSLRAALEALAGTGALTALSDALLGIHSAAADGSASTSAAGGAAATQEPVHGGSDGPAGGVRSPAPLTSADPVDQDAGAGAPPPPPPVGWEAVGLAAAGEAAPCAGPAVPASPGPPPPPLDPVDMLLPSEPRLVLFPGLNAPPPEAARARVKAAWARTLAVAQRIQAAVVAARGPLVPSRPSAGKDVGQQLLEEEAAEEQRRGRGEDRREELDAAAAEGEHRPSKRGRWGPPGPAAAAGGTGGRGGGGGSGQQPGGLAASAPGAPPPGDARLPGPTPHHQAPGMHPNQHSQHHQHNQHNQQQEREPSQAPHQEHRGAFGTGLQQGLQQGAGSMAPMLVQGAGHVAPPPPQNGSWQGGHQLGMPGAGGAMGLGNGGGSVGMQFQQQQQQQLMPQQQQLTPQQQASFALQQQQFDEMLQQQQMQMQQQQQQQMMQQQMLFQQQSMMQAQGMAGQPYFGGEGNGAMFMQHQQGPGMFMFRGMR</sequence>
<dbReference type="PANTHER" id="PTHR13316:SF0">
    <property type="entry name" value="ZINC FINGER CCHC DOMAIN-CONTAINING PROTEIN 8"/>
    <property type="match status" value="1"/>
</dbReference>
<keyword evidence="6" id="KW-0539">Nucleus</keyword>
<feature type="region of interest" description="Disordered" evidence="8">
    <location>
        <begin position="695"/>
        <end position="805"/>
    </location>
</feature>
<evidence type="ECO:0000313" key="11">
    <source>
        <dbReference type="Proteomes" id="UP000650467"/>
    </source>
</evidence>
<evidence type="ECO:0000256" key="3">
    <source>
        <dbReference type="ARBA" id="ARBA00022723"/>
    </source>
</evidence>
<evidence type="ECO:0000256" key="6">
    <source>
        <dbReference type="ARBA" id="ARBA00023242"/>
    </source>
</evidence>
<evidence type="ECO:0000256" key="7">
    <source>
        <dbReference type="PROSITE-ProRule" id="PRU00047"/>
    </source>
</evidence>
<feature type="region of interest" description="Disordered" evidence="8">
    <location>
        <begin position="503"/>
        <end position="544"/>
    </location>
</feature>
<feature type="compositionally biased region" description="Basic and acidic residues" evidence="8">
    <location>
        <begin position="39"/>
        <end position="54"/>
    </location>
</feature>
<feature type="compositionally biased region" description="Gly residues" evidence="8">
    <location>
        <begin position="1161"/>
        <end position="1185"/>
    </location>
</feature>
<dbReference type="Pfam" id="PF04046">
    <property type="entry name" value="PSP"/>
    <property type="match status" value="1"/>
</dbReference>
<feature type="domain" description="CCHC-type" evidence="9">
    <location>
        <begin position="478"/>
        <end position="492"/>
    </location>
</feature>
<organism evidence="10 11">
    <name type="scientific">Chlamydomonas incerta</name>
    <dbReference type="NCBI Taxonomy" id="51695"/>
    <lineage>
        <taxon>Eukaryota</taxon>
        <taxon>Viridiplantae</taxon>
        <taxon>Chlorophyta</taxon>
        <taxon>core chlorophytes</taxon>
        <taxon>Chlorophyceae</taxon>
        <taxon>CS clade</taxon>
        <taxon>Chlamydomonadales</taxon>
        <taxon>Chlamydomonadaceae</taxon>
        <taxon>Chlamydomonas</taxon>
    </lineage>
</organism>
<feature type="compositionally biased region" description="Basic and acidic residues" evidence="8">
    <location>
        <begin position="517"/>
        <end position="527"/>
    </location>
</feature>
<dbReference type="GO" id="GO:0005654">
    <property type="term" value="C:nucleoplasm"/>
    <property type="evidence" value="ECO:0007669"/>
    <property type="project" value="UniProtKB-SubCell"/>
</dbReference>
<dbReference type="GO" id="GO:0003723">
    <property type="term" value="F:RNA binding"/>
    <property type="evidence" value="ECO:0007669"/>
    <property type="project" value="TreeGrafter"/>
</dbReference>
<feature type="compositionally biased region" description="Gly residues" evidence="8">
    <location>
        <begin position="425"/>
        <end position="440"/>
    </location>
</feature>
<feature type="region of interest" description="Disordered" evidence="8">
    <location>
        <begin position="1146"/>
        <end position="1194"/>
    </location>
</feature>
<feature type="compositionally biased region" description="Acidic residues" evidence="8">
    <location>
        <begin position="703"/>
        <end position="712"/>
    </location>
</feature>
<comment type="similarity">
    <text evidence="2">Belongs to the ZCCHC8 family.</text>
</comment>
<protein>
    <recommendedName>
        <fullName evidence="9">CCHC-type domain-containing protein</fullName>
    </recommendedName>
</protein>
<dbReference type="GO" id="GO:0008270">
    <property type="term" value="F:zinc ion binding"/>
    <property type="evidence" value="ECO:0007669"/>
    <property type="project" value="UniProtKB-KW"/>
</dbReference>
<feature type="compositionally biased region" description="Low complexity" evidence="8">
    <location>
        <begin position="740"/>
        <end position="757"/>
    </location>
</feature>
<feature type="compositionally biased region" description="Pro residues" evidence="8">
    <location>
        <begin position="917"/>
        <end position="928"/>
    </location>
</feature>
<feature type="region of interest" description="Disordered" evidence="8">
    <location>
        <begin position="141"/>
        <end position="168"/>
    </location>
</feature>
<feature type="compositionally biased region" description="Low complexity" evidence="8">
    <location>
        <begin position="377"/>
        <end position="388"/>
    </location>
</feature>
<comment type="caution">
    <text evidence="10">The sequence shown here is derived from an EMBL/GenBank/DDBJ whole genome shotgun (WGS) entry which is preliminary data.</text>
</comment>
<comment type="subcellular location">
    <subcellularLocation>
        <location evidence="1">Nucleus</location>
        <location evidence="1">Nucleoplasm</location>
    </subcellularLocation>
</comment>
<feature type="compositionally biased region" description="Low complexity" evidence="8">
    <location>
        <begin position="877"/>
        <end position="887"/>
    </location>
</feature>
<evidence type="ECO:0000256" key="1">
    <source>
        <dbReference type="ARBA" id="ARBA00004642"/>
    </source>
</evidence>
<feature type="region of interest" description="Disordered" evidence="8">
    <location>
        <begin position="559"/>
        <end position="624"/>
    </location>
</feature>
<feature type="compositionally biased region" description="Basic and acidic residues" evidence="8">
    <location>
        <begin position="1005"/>
        <end position="1029"/>
    </location>
</feature>
<feature type="compositionally biased region" description="Low complexity" evidence="8">
    <location>
        <begin position="840"/>
        <end position="853"/>
    </location>
</feature>
<feature type="region of interest" description="Disordered" evidence="8">
    <location>
        <begin position="913"/>
        <end position="932"/>
    </location>
</feature>
<accession>A0A835T0A0</accession>
<dbReference type="InterPro" id="IPR052115">
    <property type="entry name" value="NEXT_complex_subunit_ZCCHC8"/>
</dbReference>
<feature type="region of interest" description="Disordered" evidence="8">
    <location>
        <begin position="840"/>
        <end position="898"/>
    </location>
</feature>
<keyword evidence="11" id="KW-1185">Reference proteome</keyword>
<evidence type="ECO:0000259" key="9">
    <source>
        <dbReference type="PROSITE" id="PS50158"/>
    </source>
</evidence>